<accession>A0ABN7WN10</accession>
<evidence type="ECO:0000313" key="1">
    <source>
        <dbReference type="EMBL" id="CAG8835460.1"/>
    </source>
</evidence>
<reference evidence="1 2" key="1">
    <citation type="submission" date="2021-06" db="EMBL/GenBank/DDBJ databases">
        <authorList>
            <person name="Kallberg Y."/>
            <person name="Tangrot J."/>
            <person name="Rosling A."/>
        </authorList>
    </citation>
    <scope>NUCLEOTIDE SEQUENCE [LARGE SCALE GENOMIC DNA]</scope>
    <source>
        <strain evidence="1 2">120-4 pot B 10/14</strain>
    </source>
</reference>
<dbReference type="Proteomes" id="UP000789901">
    <property type="component" value="Unassembled WGS sequence"/>
</dbReference>
<name>A0ABN7WN10_GIGMA</name>
<proteinExistence type="predicted"/>
<keyword evidence="2" id="KW-1185">Reference proteome</keyword>
<protein>
    <submittedName>
        <fullName evidence="1">20928_t:CDS:1</fullName>
    </submittedName>
</protein>
<comment type="caution">
    <text evidence="1">The sequence shown here is derived from an EMBL/GenBank/DDBJ whole genome shotgun (WGS) entry which is preliminary data.</text>
</comment>
<gene>
    <name evidence="1" type="ORF">GMARGA_LOCUS32582</name>
</gene>
<feature type="non-terminal residue" evidence="1">
    <location>
        <position position="51"/>
    </location>
</feature>
<organism evidence="1 2">
    <name type="scientific">Gigaspora margarita</name>
    <dbReference type="NCBI Taxonomy" id="4874"/>
    <lineage>
        <taxon>Eukaryota</taxon>
        <taxon>Fungi</taxon>
        <taxon>Fungi incertae sedis</taxon>
        <taxon>Mucoromycota</taxon>
        <taxon>Glomeromycotina</taxon>
        <taxon>Glomeromycetes</taxon>
        <taxon>Diversisporales</taxon>
        <taxon>Gigasporaceae</taxon>
        <taxon>Gigaspora</taxon>
    </lineage>
</organism>
<evidence type="ECO:0000313" key="2">
    <source>
        <dbReference type="Proteomes" id="UP000789901"/>
    </source>
</evidence>
<dbReference type="EMBL" id="CAJVQB010051519">
    <property type="protein sequence ID" value="CAG8835460.1"/>
    <property type="molecule type" value="Genomic_DNA"/>
</dbReference>
<sequence>MDNYEMIDNEYYPNDYYYEDSRTLAKTFLSAATIPSVQTTYFSKLLDSKNK</sequence>